<keyword evidence="2" id="KW-1185">Reference proteome</keyword>
<dbReference type="Proteomes" id="UP001055013">
    <property type="component" value="Unassembled WGS sequence"/>
</dbReference>
<evidence type="ECO:0000313" key="2">
    <source>
        <dbReference type="Proteomes" id="UP001055013"/>
    </source>
</evidence>
<organism evidence="1 2">
    <name type="scientific">Caballeronia novacaledonica</name>
    <dbReference type="NCBI Taxonomy" id="1544861"/>
    <lineage>
        <taxon>Bacteria</taxon>
        <taxon>Pseudomonadati</taxon>
        <taxon>Pseudomonadota</taxon>
        <taxon>Betaproteobacteria</taxon>
        <taxon>Burkholderiales</taxon>
        <taxon>Burkholderiaceae</taxon>
        <taxon>Caballeronia</taxon>
    </lineage>
</organism>
<dbReference type="EMBL" id="BPUR01000046">
    <property type="protein sequence ID" value="GJH22668.1"/>
    <property type="molecule type" value="Genomic_DNA"/>
</dbReference>
<accession>A0ACB5R5P7</accession>
<sequence>MAFKTPPADTTVADSPEKLFRDLTRRRLPDVLQHQAEIMRQYAAQAIDAPDVALQLPTGSGKTLVGLLVGEWRRRKFRERVVYLCPTRQLVHQVAAEANEKYGLSVATFVGRQAQYEPRDKTDYQQASRMAVTTYAGMFNTNTFFNNADIILVDDAHVSENYIAGHWTIKISRLDEAQAPLHQAISGILEPHLSTTDLTRLRGVWEDVVDRTWVDKIPTPVLSQIADQLTEVLDVHTDGTELAYPWSLLRGHLLACHLYVSSQDILIRPLLPPTYSHRPFAAAKQRIFMSATLGAGGDLERLTGRNRIVRVRAPEGWDRQGVGRRFFVFPSLSLTDEQNAQFRQDVMRRAGRSVVLVPSDGAADAVEKKIDETLKFPVFRARDIEQSKTAFARSEKAVAIVANRYDGVDFPGDECRLLLIDGLPKAVNSQERFLMSRMGANVLYNERVQTRVIQAIGRCTRSLEDYSAVVVTGDALPEYLADINRRRYLHPELQAEIAFGVNQSTHTDIANLLENIDIFLKNGPEWEDANRQIVDDRARLVQEALPAQSDLAGAVGDEIQYQTLMWRQDYQGAAAAAEAVLARLVHPLLKGYRALWNYLAGSAAYLAAQKGSGAMTAKARQHYAEAYKCAPDLSWLADFARSQHIEAAARDANDLYEPLRQVERLSAQLARLGTIHERDFARLEQEILSGLQRPETFERAQEQLGSFLGFVAGKREEEGSPDPWWISGNGCIVFEDYVDTDATAELDVKKTRQAASHPNWMKQHVEQSVGCSYFPTVVTPARKIRNAATPHAGELLYWEYDDFVAWAAAAIATVRELRETFFDEGDLDWQARAAHTLRERGFDFASIVSRLSESKLLSRMQAV</sequence>
<comment type="caution">
    <text evidence="1">The sequence shown here is derived from an EMBL/GenBank/DDBJ whole genome shotgun (WGS) entry which is preliminary data.</text>
</comment>
<keyword evidence="1" id="KW-0547">Nucleotide-binding</keyword>
<reference evidence="1" key="1">
    <citation type="submission" date="2021-09" db="EMBL/GenBank/DDBJ databases">
        <title>Isolation and characterization of 3-chlorobenzoate degrading bacteria from soils in Shizuoka.</title>
        <authorList>
            <person name="Ifat A."/>
            <person name="Ogawa N."/>
            <person name="Kimbara K."/>
            <person name="Moriuchi R."/>
            <person name="Dohra H."/>
            <person name="Shintani M."/>
        </authorList>
    </citation>
    <scope>NUCLEOTIDE SEQUENCE</scope>
    <source>
        <strain evidence="1">19CS2-2</strain>
    </source>
</reference>
<evidence type="ECO:0000313" key="1">
    <source>
        <dbReference type="EMBL" id="GJH22668.1"/>
    </source>
</evidence>
<proteinExistence type="predicted"/>
<keyword evidence="1" id="KW-0378">Hydrolase</keyword>
<protein>
    <submittedName>
        <fullName evidence="1">DEAD/DEAH box helicase family protein</fullName>
    </submittedName>
</protein>
<keyword evidence="1" id="KW-0347">Helicase</keyword>
<name>A0ACB5R5P7_9BURK</name>
<keyword evidence="1" id="KW-0067">ATP-binding</keyword>
<gene>
    <name evidence="1" type="ORF">CBA19CS22_39020</name>
</gene>